<dbReference type="FunFam" id="1.10.10.10:FF:000005">
    <property type="entry name" value="Two-component system response regulator"/>
    <property type="match status" value="1"/>
</dbReference>
<keyword evidence="4 7" id="KW-0238">DNA-binding</keyword>
<dbReference type="PANTHER" id="PTHR48111">
    <property type="entry name" value="REGULATOR OF RPOS"/>
    <property type="match status" value="1"/>
</dbReference>
<feature type="modified residue" description="4-aspartylphosphate" evidence="6">
    <location>
        <position position="51"/>
    </location>
</feature>
<evidence type="ECO:0000256" key="3">
    <source>
        <dbReference type="ARBA" id="ARBA00023015"/>
    </source>
</evidence>
<sequence length="225" mass="24937">MRILLAEDDPQAAEFVARGLRDLGHSVTVAADGRDALQITQLHDHDVLVLDRMMPVHDGIQVLRALRSAQVHVPVLLLTALGRIEDRVEGLEAGADDYLVKPFAFAELAARVQALGRRSSNAGGSTTQLMWGVLRMDLLRREVTCGGERIALQPREFALLEELIRGGGKTITRTMLLETVWEFHFDPRTNIVETHMSRLRGKLAEGGAKDIIETVRGVGYRMRAV</sequence>
<dbReference type="PROSITE" id="PS51755">
    <property type="entry name" value="OMPR_PHOB"/>
    <property type="match status" value="1"/>
</dbReference>
<dbReference type="Gene3D" id="6.10.250.690">
    <property type="match status" value="1"/>
</dbReference>
<proteinExistence type="predicted"/>
<dbReference type="InterPro" id="IPR036388">
    <property type="entry name" value="WH-like_DNA-bd_sf"/>
</dbReference>
<dbReference type="SUPFAM" id="SSF52172">
    <property type="entry name" value="CheY-like"/>
    <property type="match status" value="1"/>
</dbReference>
<dbReference type="GO" id="GO:0005829">
    <property type="term" value="C:cytosol"/>
    <property type="evidence" value="ECO:0007669"/>
    <property type="project" value="TreeGrafter"/>
</dbReference>
<dbReference type="Gene3D" id="3.40.50.2300">
    <property type="match status" value="1"/>
</dbReference>
<keyword evidence="10" id="KW-0614">Plasmid</keyword>
<feature type="domain" description="Response regulatory" evidence="8">
    <location>
        <begin position="2"/>
        <end position="116"/>
    </location>
</feature>
<dbReference type="PROSITE" id="PS50110">
    <property type="entry name" value="RESPONSE_REGULATORY"/>
    <property type="match status" value="1"/>
</dbReference>
<dbReference type="CDD" id="cd19935">
    <property type="entry name" value="REC_OmpR_CusR-like"/>
    <property type="match status" value="1"/>
</dbReference>
<protein>
    <submittedName>
        <fullName evidence="10">DNA-binding response regulator</fullName>
    </submittedName>
    <submittedName>
        <fullName evidence="11">Two-component system OmpR family response regulator</fullName>
    </submittedName>
</protein>
<dbReference type="GO" id="GO:0000976">
    <property type="term" value="F:transcription cis-regulatory region binding"/>
    <property type="evidence" value="ECO:0007669"/>
    <property type="project" value="TreeGrafter"/>
</dbReference>
<dbReference type="Proteomes" id="UP000024329">
    <property type="component" value="Unassembled WGS sequence"/>
</dbReference>
<dbReference type="PATRIC" id="fig|158500.4.peg.5641"/>
<evidence type="ECO:0000256" key="5">
    <source>
        <dbReference type="ARBA" id="ARBA00023163"/>
    </source>
</evidence>
<feature type="DNA-binding region" description="OmpR/PhoB-type" evidence="7">
    <location>
        <begin position="126"/>
        <end position="224"/>
    </location>
</feature>
<evidence type="ECO:0000259" key="8">
    <source>
        <dbReference type="PROSITE" id="PS50110"/>
    </source>
</evidence>
<name>A0A031J8N9_9SPHN</name>
<accession>A0A031J8N9</accession>
<dbReference type="InterPro" id="IPR001789">
    <property type="entry name" value="Sig_transdc_resp-reg_receiver"/>
</dbReference>
<dbReference type="SMART" id="SM00448">
    <property type="entry name" value="REC"/>
    <property type="match status" value="1"/>
</dbReference>
<evidence type="ECO:0000313" key="13">
    <source>
        <dbReference type="Proteomes" id="UP000094626"/>
    </source>
</evidence>
<gene>
    <name evidence="10" type="ORF">BES08_20100</name>
    <name evidence="11" type="ORF">BV97_05563</name>
</gene>
<dbReference type="eggNOG" id="COG0745">
    <property type="taxonomic scope" value="Bacteria"/>
</dbReference>
<feature type="domain" description="OmpR/PhoB-type" evidence="9">
    <location>
        <begin position="126"/>
        <end position="224"/>
    </location>
</feature>
<dbReference type="GO" id="GO:0000156">
    <property type="term" value="F:phosphorelay response regulator activity"/>
    <property type="evidence" value="ECO:0007669"/>
    <property type="project" value="TreeGrafter"/>
</dbReference>
<dbReference type="InterPro" id="IPR001867">
    <property type="entry name" value="OmpR/PhoB-type_DNA-bd"/>
</dbReference>
<evidence type="ECO:0000259" key="9">
    <source>
        <dbReference type="PROSITE" id="PS51755"/>
    </source>
</evidence>
<evidence type="ECO:0000313" key="12">
    <source>
        <dbReference type="Proteomes" id="UP000024329"/>
    </source>
</evidence>
<dbReference type="Gene3D" id="1.10.10.10">
    <property type="entry name" value="Winged helix-like DNA-binding domain superfamily/Winged helix DNA-binding domain"/>
    <property type="match status" value="1"/>
</dbReference>
<reference evidence="13" key="3">
    <citation type="journal article" date="2017" name="J. Biotechnol.">
        <title>Complete genome sequence of Novosphingobium resinovorum SA1, a versatile xenobiotic-degrading bacterium capable of utilizing sulfanilic acid.</title>
        <authorList>
            <person name="Hegedus B."/>
            <person name="Kos P.B."/>
            <person name="Balint B."/>
            <person name="Maroti G."/>
            <person name="Gan H.M."/>
            <person name="Perei K."/>
            <person name="Rakhely G."/>
        </authorList>
    </citation>
    <scope>NUCLEOTIDE SEQUENCE [LARGE SCALE GENOMIC DNA]</scope>
    <source>
        <strain evidence="13">SA1</strain>
    </source>
</reference>
<evidence type="ECO:0000256" key="6">
    <source>
        <dbReference type="PROSITE-ProRule" id="PRU00169"/>
    </source>
</evidence>
<dbReference type="RefSeq" id="WP_036530850.1">
    <property type="nucleotide sequence ID" value="NZ_CP017076.1"/>
</dbReference>
<dbReference type="Pfam" id="PF00486">
    <property type="entry name" value="Trans_reg_C"/>
    <property type="match status" value="1"/>
</dbReference>
<dbReference type="Proteomes" id="UP000094626">
    <property type="component" value="Plasmid pSA1"/>
</dbReference>
<dbReference type="PANTHER" id="PTHR48111:SF76">
    <property type="entry name" value="TWO-COMPONENT RESPONSE REGULATOR"/>
    <property type="match status" value="1"/>
</dbReference>
<dbReference type="CDD" id="cd00383">
    <property type="entry name" value="trans_reg_C"/>
    <property type="match status" value="1"/>
</dbReference>
<keyword evidence="13" id="KW-1185">Reference proteome</keyword>
<dbReference type="KEGG" id="nre:BES08_20100"/>
<evidence type="ECO:0000256" key="2">
    <source>
        <dbReference type="ARBA" id="ARBA00023012"/>
    </source>
</evidence>
<dbReference type="AlphaFoldDB" id="A0A031J8N9"/>
<dbReference type="InterPro" id="IPR016032">
    <property type="entry name" value="Sig_transdc_resp-reg_C-effctor"/>
</dbReference>
<dbReference type="OrthoDB" id="9802426at2"/>
<evidence type="ECO:0000256" key="7">
    <source>
        <dbReference type="PROSITE-ProRule" id="PRU01091"/>
    </source>
</evidence>
<dbReference type="EMBL" id="CP017076">
    <property type="protein sequence ID" value="AOR79182.1"/>
    <property type="molecule type" value="Genomic_DNA"/>
</dbReference>
<dbReference type="InterPro" id="IPR039420">
    <property type="entry name" value="WalR-like"/>
</dbReference>
<keyword evidence="3" id="KW-0805">Transcription regulation</keyword>
<dbReference type="Pfam" id="PF00072">
    <property type="entry name" value="Response_reg"/>
    <property type="match status" value="1"/>
</dbReference>
<evidence type="ECO:0000313" key="11">
    <source>
        <dbReference type="EMBL" id="EZP69586.1"/>
    </source>
</evidence>
<keyword evidence="1 6" id="KW-0597">Phosphoprotein</keyword>
<dbReference type="InterPro" id="IPR011006">
    <property type="entry name" value="CheY-like_superfamily"/>
</dbReference>
<dbReference type="EMBL" id="JFYZ01000076">
    <property type="protein sequence ID" value="EZP69586.1"/>
    <property type="molecule type" value="Genomic_DNA"/>
</dbReference>
<evidence type="ECO:0000256" key="4">
    <source>
        <dbReference type="ARBA" id="ARBA00023125"/>
    </source>
</evidence>
<keyword evidence="2" id="KW-0902">Two-component regulatory system</keyword>
<dbReference type="GO" id="GO:0006355">
    <property type="term" value="P:regulation of DNA-templated transcription"/>
    <property type="evidence" value="ECO:0007669"/>
    <property type="project" value="InterPro"/>
</dbReference>
<geneLocation type="plasmid" evidence="10 13">
    <name>pSA1</name>
</geneLocation>
<reference evidence="11 12" key="1">
    <citation type="submission" date="2014-03" db="EMBL/GenBank/DDBJ databases">
        <title>Whole genome sequence of Novosphingobium resinovorum KF1.</title>
        <authorList>
            <person name="Gan H.M."/>
            <person name="Gan H.Y."/>
            <person name="Chew T.H."/>
            <person name="Savka M.A."/>
        </authorList>
    </citation>
    <scope>NUCLEOTIDE SEQUENCE [LARGE SCALE GENOMIC DNA]</scope>
    <source>
        <strain evidence="11 12">KF1</strain>
    </source>
</reference>
<dbReference type="GO" id="GO:0032993">
    <property type="term" value="C:protein-DNA complex"/>
    <property type="evidence" value="ECO:0007669"/>
    <property type="project" value="TreeGrafter"/>
</dbReference>
<evidence type="ECO:0000313" key="10">
    <source>
        <dbReference type="EMBL" id="AOR79182.1"/>
    </source>
</evidence>
<dbReference type="SUPFAM" id="SSF46894">
    <property type="entry name" value="C-terminal effector domain of the bipartite response regulators"/>
    <property type="match status" value="1"/>
</dbReference>
<organism evidence="11 12">
    <name type="scientific">Novosphingobium resinovorum</name>
    <dbReference type="NCBI Taxonomy" id="158500"/>
    <lineage>
        <taxon>Bacteria</taxon>
        <taxon>Pseudomonadati</taxon>
        <taxon>Pseudomonadota</taxon>
        <taxon>Alphaproteobacteria</taxon>
        <taxon>Sphingomonadales</taxon>
        <taxon>Sphingomonadaceae</taxon>
        <taxon>Novosphingobium</taxon>
    </lineage>
</organism>
<keyword evidence="5" id="KW-0804">Transcription</keyword>
<evidence type="ECO:0000256" key="1">
    <source>
        <dbReference type="ARBA" id="ARBA00022553"/>
    </source>
</evidence>
<reference evidence="10" key="2">
    <citation type="submission" date="2016-08" db="EMBL/GenBank/DDBJ databases">
        <authorList>
            <person name="Seilhamer J.J."/>
        </authorList>
    </citation>
    <scope>NUCLEOTIDE SEQUENCE [LARGE SCALE GENOMIC DNA]</scope>
    <source>
        <strain evidence="10">SA1</strain>
        <plasmid evidence="10">pSA1</plasmid>
    </source>
</reference>
<dbReference type="SMART" id="SM00862">
    <property type="entry name" value="Trans_reg_C"/>
    <property type="match status" value="1"/>
</dbReference>